<name>A0A9W6PUW9_9ACTN</name>
<gene>
    <name evidence="1" type="ORF">Arub01_17070</name>
</gene>
<dbReference type="AlphaFoldDB" id="A0A9W6PUW9"/>
<organism evidence="1 2">
    <name type="scientific">Actinomadura rubrobrunea</name>
    <dbReference type="NCBI Taxonomy" id="115335"/>
    <lineage>
        <taxon>Bacteria</taxon>
        <taxon>Bacillati</taxon>
        <taxon>Actinomycetota</taxon>
        <taxon>Actinomycetes</taxon>
        <taxon>Streptosporangiales</taxon>
        <taxon>Thermomonosporaceae</taxon>
        <taxon>Actinomadura</taxon>
    </lineage>
</organism>
<evidence type="ECO:0000313" key="1">
    <source>
        <dbReference type="EMBL" id="GLW63463.1"/>
    </source>
</evidence>
<dbReference type="Proteomes" id="UP001165124">
    <property type="component" value="Unassembled WGS sequence"/>
</dbReference>
<proteinExistence type="predicted"/>
<protein>
    <submittedName>
        <fullName evidence="1">Uncharacterized protein</fullName>
    </submittedName>
</protein>
<evidence type="ECO:0000313" key="2">
    <source>
        <dbReference type="Proteomes" id="UP001165124"/>
    </source>
</evidence>
<keyword evidence="2" id="KW-1185">Reference proteome</keyword>
<accession>A0A9W6PUW9</accession>
<comment type="caution">
    <text evidence="1">The sequence shown here is derived from an EMBL/GenBank/DDBJ whole genome shotgun (WGS) entry which is preliminary data.</text>
</comment>
<sequence length="106" mass="11758">MRLLDRPGAILSAFTWAIDCHVADPFDYRSGTLFAVGRLQAGAGECTRAYLSGLLADLTPFRSGPRRDLLIHVEPSHSPGNRSRTSVRRWQSAPLACLRPKKRPDD</sequence>
<dbReference type="EMBL" id="BSRZ01000003">
    <property type="protein sequence ID" value="GLW63463.1"/>
    <property type="molecule type" value="Genomic_DNA"/>
</dbReference>
<reference evidence="1" key="1">
    <citation type="submission" date="2023-02" db="EMBL/GenBank/DDBJ databases">
        <title>Actinomadura rubrobrunea NBRC 14622.</title>
        <authorList>
            <person name="Ichikawa N."/>
            <person name="Sato H."/>
            <person name="Tonouchi N."/>
        </authorList>
    </citation>
    <scope>NUCLEOTIDE SEQUENCE</scope>
    <source>
        <strain evidence="1">NBRC 14622</strain>
    </source>
</reference>